<gene>
    <name evidence="4" type="ORF">RAK27_14525</name>
</gene>
<keyword evidence="2" id="KW-0732">Signal</keyword>
<dbReference type="AlphaFoldDB" id="A0AAW9JZ23"/>
<proteinExistence type="predicted"/>
<evidence type="ECO:0000259" key="3">
    <source>
        <dbReference type="Pfam" id="PF13731"/>
    </source>
</evidence>
<protein>
    <submittedName>
        <fullName evidence="4">WxL domain-containing protein</fullName>
    </submittedName>
</protein>
<feature type="chain" id="PRO_5043768363" evidence="2">
    <location>
        <begin position="27"/>
        <end position="223"/>
    </location>
</feature>
<reference evidence="4" key="1">
    <citation type="submission" date="2023-08" db="EMBL/GenBank/DDBJ databases">
        <title>Genomic characterization of piscicolin 126 produced by Carnobacterium maltaromaticum CM22 strain isolated from salmon (Salmo salar).</title>
        <authorList>
            <person name="Gonzalez-Gragera E."/>
            <person name="Garcia-Lopez J.D."/>
            <person name="Teso-Perez C."/>
            <person name="Gimenez-Hernandez I."/>
            <person name="Peralta-Sanchez J.M."/>
            <person name="Valdivia E."/>
            <person name="Montalban-Lopez M."/>
            <person name="Martin-Platero A.M."/>
            <person name="Banos A."/>
            <person name="Martinez-Bueno M."/>
        </authorList>
    </citation>
    <scope>NUCLEOTIDE SEQUENCE</scope>
    <source>
        <strain evidence="4">CM22</strain>
    </source>
</reference>
<evidence type="ECO:0000313" key="5">
    <source>
        <dbReference type="Proteomes" id="UP001290462"/>
    </source>
</evidence>
<feature type="region of interest" description="Disordered" evidence="1">
    <location>
        <begin position="50"/>
        <end position="73"/>
    </location>
</feature>
<dbReference type="Pfam" id="PF13731">
    <property type="entry name" value="WxL"/>
    <property type="match status" value="1"/>
</dbReference>
<comment type="caution">
    <text evidence="4">The sequence shown here is derived from an EMBL/GenBank/DDBJ whole genome shotgun (WGS) entry which is preliminary data.</text>
</comment>
<dbReference type="EMBL" id="JAVBVO010000004">
    <property type="protein sequence ID" value="MDZ5759874.1"/>
    <property type="molecule type" value="Genomic_DNA"/>
</dbReference>
<dbReference type="InterPro" id="IPR027994">
    <property type="entry name" value="WxL_dom"/>
</dbReference>
<evidence type="ECO:0000313" key="4">
    <source>
        <dbReference type="EMBL" id="MDZ5759874.1"/>
    </source>
</evidence>
<organism evidence="4 5">
    <name type="scientific">Carnobacterium maltaromaticum</name>
    <name type="common">Carnobacterium piscicola</name>
    <dbReference type="NCBI Taxonomy" id="2751"/>
    <lineage>
        <taxon>Bacteria</taxon>
        <taxon>Bacillati</taxon>
        <taxon>Bacillota</taxon>
        <taxon>Bacilli</taxon>
        <taxon>Lactobacillales</taxon>
        <taxon>Carnobacteriaceae</taxon>
        <taxon>Carnobacterium</taxon>
    </lineage>
</organism>
<evidence type="ECO:0000256" key="2">
    <source>
        <dbReference type="SAM" id="SignalP"/>
    </source>
</evidence>
<dbReference type="Proteomes" id="UP001290462">
    <property type="component" value="Unassembled WGS sequence"/>
</dbReference>
<evidence type="ECO:0000256" key="1">
    <source>
        <dbReference type="SAM" id="MobiDB-lite"/>
    </source>
</evidence>
<dbReference type="GeneID" id="83604519"/>
<name>A0AAW9JZ23_CARML</name>
<sequence>MNSKKLLVTGLISTSFLFNIGTVAFAAPGDTIKGSENGKSGTSHGYIKLTPGDNTGGPTVPTKPTVPPGGTDNTGSLTVDNVAPLLFDTHKLEGKEQIYTSVVTDSNVQVTDNRGEEAGWNLQVSQTAFTDSTDATKILKGAKLILPVGVIETAGTNVSLSPIVSEVELNEKPTVLMHALAGSGAGTWTSVFDKDEIKLIVPAGNKNGEYLSTVTWSLLDAPK</sequence>
<feature type="domain" description="WxL" evidence="3">
    <location>
        <begin position="38"/>
        <end position="222"/>
    </location>
</feature>
<feature type="signal peptide" evidence="2">
    <location>
        <begin position="1"/>
        <end position="26"/>
    </location>
</feature>
<feature type="compositionally biased region" description="Low complexity" evidence="1">
    <location>
        <begin position="56"/>
        <end position="71"/>
    </location>
</feature>
<dbReference type="RefSeq" id="WP_015075180.1">
    <property type="nucleotide sequence ID" value="NZ_CAJGUR010000057.1"/>
</dbReference>
<accession>A0AAW9JZ23</accession>